<keyword evidence="2" id="KW-1185">Reference proteome</keyword>
<dbReference type="InterPro" id="IPR053139">
    <property type="entry name" value="Surface_bspA-like"/>
</dbReference>
<evidence type="ECO:0000313" key="1">
    <source>
        <dbReference type="EMBL" id="KAK8883366.1"/>
    </source>
</evidence>
<dbReference type="InterPro" id="IPR032675">
    <property type="entry name" value="LRR_dom_sf"/>
</dbReference>
<proteinExistence type="predicted"/>
<name>A0ABR2JX86_9EUKA</name>
<dbReference type="InterPro" id="IPR026906">
    <property type="entry name" value="LRR_5"/>
</dbReference>
<evidence type="ECO:0008006" key="3">
    <source>
        <dbReference type="Google" id="ProtNLM"/>
    </source>
</evidence>
<dbReference type="Pfam" id="PF13306">
    <property type="entry name" value="LRR_5"/>
    <property type="match status" value="4"/>
</dbReference>
<gene>
    <name evidence="1" type="ORF">M9Y10_046016</name>
</gene>
<protein>
    <recommendedName>
        <fullName evidence="3">Surface antigen BspA-like</fullName>
    </recommendedName>
</protein>
<sequence length="866" mass="99313">MLESPSSDLPDEGNEESIDRNGKYYLFFNSMAYQVSIDFLNILKKPEVIKCLIQNQFYNVKSNVNEFVFVSLINYACYGEIPYIDCFSIEDFKKISHEFGMMNHLIKIAVNNQNSINPGKYDDLGRRYNISRNLLFTRDGKITQDLLISYEKELHMPFAGYVPVPIRIDDFVYILDDVNNLAFVVNCLSNSSNVIIPASFEFGGVKYSISKIMAYSFRNAKKVTSIAFAEDSKVTTIEKNAFNGSSVVQIEVPDSLKRLEFGWCYGAYKLERLIIHQNNESFKNLSYDGQEYILCESVQGSKEYDTIIFMRRSIEVALIPQFIKYIGPFSFYNCKRLHQIGFEKNSKLHTISEYSFADSTIESFFVPKSVHQLKEGAFFNCQNLKRVRFQINSNIKKIGKFAFCFCQFRKIFIPKTIEEIDDGAFYECKNLSKISQAWRMELRRIGSFALYNTQITSLKLGEKFHSVNSRWCHGAKSLKKIILHSNNDHLYYINGSCLVEQRESEDNYCHLVFAPRNLEIIVIPSFVKEIDECSFCDCREFTTIYFTIDSILDKIGASAFMNCNLEGVFIPKHAHTICEGAFSDCHNLMKVIFEAESEMKRLGVFSFSGSSICDLEIPKRAIDIGQGTFYNCKNLTRFLLPEQEDFVLINNYLFSGSSLTNIMIPKNVKYICEYSFCNCSKLEHVEFSEGSKLEVIGKKAFKNSSIVNMNVPEEICQIGEGAFSRCTNLQNFTFPVEPKIRKIEPKTFSKSGFKTIDIPSHIEEIDEKVFSCSKIERVNFAKDSKLKIIGQSSFSRSCLVEIEIPSGVQELGDYAFYGSPKLEKVNFLSKEKGNSFGYVAIPNNVQRVGHFLFDYCLKLQSTKINE</sequence>
<dbReference type="Proteomes" id="UP001470230">
    <property type="component" value="Unassembled WGS sequence"/>
</dbReference>
<organism evidence="1 2">
    <name type="scientific">Tritrichomonas musculus</name>
    <dbReference type="NCBI Taxonomy" id="1915356"/>
    <lineage>
        <taxon>Eukaryota</taxon>
        <taxon>Metamonada</taxon>
        <taxon>Parabasalia</taxon>
        <taxon>Tritrichomonadida</taxon>
        <taxon>Tritrichomonadidae</taxon>
        <taxon>Tritrichomonas</taxon>
    </lineage>
</organism>
<reference evidence="1 2" key="1">
    <citation type="submission" date="2024-04" db="EMBL/GenBank/DDBJ databases">
        <title>Tritrichomonas musculus Genome.</title>
        <authorList>
            <person name="Alves-Ferreira E."/>
            <person name="Grigg M."/>
            <person name="Lorenzi H."/>
            <person name="Galac M."/>
        </authorList>
    </citation>
    <scope>NUCLEOTIDE SEQUENCE [LARGE SCALE GENOMIC DNA]</scope>
    <source>
        <strain evidence="1 2">EAF2021</strain>
    </source>
</reference>
<dbReference type="SUPFAM" id="SSF52058">
    <property type="entry name" value="L domain-like"/>
    <property type="match status" value="2"/>
</dbReference>
<comment type="caution">
    <text evidence="1">The sequence shown here is derived from an EMBL/GenBank/DDBJ whole genome shotgun (WGS) entry which is preliminary data.</text>
</comment>
<dbReference type="EMBL" id="JAPFFF010000009">
    <property type="protein sequence ID" value="KAK8883366.1"/>
    <property type="molecule type" value="Genomic_DNA"/>
</dbReference>
<dbReference type="Gene3D" id="3.80.10.10">
    <property type="entry name" value="Ribonuclease Inhibitor"/>
    <property type="match status" value="5"/>
</dbReference>
<evidence type="ECO:0000313" key="2">
    <source>
        <dbReference type="Proteomes" id="UP001470230"/>
    </source>
</evidence>
<dbReference type="PANTHER" id="PTHR45661:SF3">
    <property type="entry name" value="IG-LIKE DOMAIN-CONTAINING PROTEIN"/>
    <property type="match status" value="1"/>
</dbReference>
<dbReference type="PANTHER" id="PTHR45661">
    <property type="entry name" value="SURFACE ANTIGEN"/>
    <property type="match status" value="1"/>
</dbReference>
<accession>A0ABR2JX86</accession>